<comment type="subcellular location">
    <subcellularLocation>
        <location evidence="1">Nucleus</location>
    </subcellularLocation>
</comment>
<evidence type="ECO:0000256" key="3">
    <source>
        <dbReference type="ARBA" id="ARBA00022771"/>
    </source>
</evidence>
<dbReference type="KEGG" id="api:107885265"/>
<evidence type="ECO:0000256" key="5">
    <source>
        <dbReference type="ARBA" id="ARBA00023015"/>
    </source>
</evidence>
<dbReference type="GO" id="GO:0003677">
    <property type="term" value="F:DNA binding"/>
    <property type="evidence" value="ECO:0007669"/>
    <property type="project" value="InterPro"/>
</dbReference>
<dbReference type="SUPFAM" id="SSF57667">
    <property type="entry name" value="beta-beta-alpha zinc fingers"/>
    <property type="match status" value="1"/>
</dbReference>
<dbReference type="AlphaFoldDB" id="A0A8R2D7C0"/>
<dbReference type="OrthoDB" id="6625832at2759"/>
<name>A0A8R2D7C0_ACYPI</name>
<evidence type="ECO:0000256" key="4">
    <source>
        <dbReference type="ARBA" id="ARBA00022833"/>
    </source>
</evidence>
<keyword evidence="6" id="KW-0804">Transcription</keyword>
<reference evidence="11" key="1">
    <citation type="submission" date="2010-06" db="EMBL/GenBank/DDBJ databases">
        <authorList>
            <person name="Jiang H."/>
            <person name="Abraham K."/>
            <person name="Ali S."/>
            <person name="Alsbrooks S.L."/>
            <person name="Anim B.N."/>
            <person name="Anosike U.S."/>
            <person name="Attaway T."/>
            <person name="Bandaranaike D.P."/>
            <person name="Battles P.K."/>
            <person name="Bell S.N."/>
            <person name="Bell A.V."/>
            <person name="Beltran B."/>
            <person name="Bickham C."/>
            <person name="Bustamante Y."/>
            <person name="Caleb T."/>
            <person name="Canada A."/>
            <person name="Cardenas V."/>
            <person name="Carter K."/>
            <person name="Chacko J."/>
            <person name="Chandrabose M.N."/>
            <person name="Chavez D."/>
            <person name="Chavez A."/>
            <person name="Chen L."/>
            <person name="Chu H.-S."/>
            <person name="Claassen K.J."/>
            <person name="Cockrell R."/>
            <person name="Collins M."/>
            <person name="Cooper J.A."/>
            <person name="Cree A."/>
            <person name="Curry S.M."/>
            <person name="Da Y."/>
            <person name="Dao M.D."/>
            <person name="Das B."/>
            <person name="Davila M.-L."/>
            <person name="Davy-Carroll L."/>
            <person name="Denson S."/>
            <person name="Dinh H."/>
            <person name="Ebong V.E."/>
            <person name="Edwards J.R."/>
            <person name="Egan A."/>
            <person name="El-Daye J."/>
            <person name="Escobedo L."/>
            <person name="Fernandez S."/>
            <person name="Fernando P.R."/>
            <person name="Flagg N."/>
            <person name="Forbes L.D."/>
            <person name="Fowler R.G."/>
            <person name="Fu Q."/>
            <person name="Gabisi R.A."/>
            <person name="Ganer J."/>
            <person name="Garbino Pronczuk A."/>
            <person name="Garcia R.M."/>
            <person name="Garner T."/>
            <person name="Garrett T.E."/>
            <person name="Gonzalez D.A."/>
            <person name="Hamid H."/>
            <person name="Hawkins E.S."/>
            <person name="Hirani K."/>
            <person name="Hogues M.E."/>
            <person name="Hollins B."/>
            <person name="Hsiao C.-H."/>
            <person name="Jabil R."/>
            <person name="James M.L."/>
            <person name="Jhangiani S.N."/>
            <person name="Johnson B."/>
            <person name="Johnson Q."/>
            <person name="Joshi V."/>
            <person name="Kalu J.B."/>
            <person name="Kam C."/>
            <person name="Kashfia A."/>
            <person name="Keebler J."/>
            <person name="Kisamo H."/>
            <person name="Kovar C.L."/>
            <person name="Lago L.A."/>
            <person name="Lai C.-Y."/>
            <person name="Laidlaw J."/>
            <person name="Lara F."/>
            <person name="Le T.-K."/>
            <person name="Lee S.L."/>
            <person name="Legall F.H."/>
            <person name="Lemon S.J."/>
            <person name="Lewis L.R."/>
            <person name="Li B."/>
            <person name="Liu Y."/>
            <person name="Liu Y.-S."/>
            <person name="Lopez J."/>
            <person name="Lozado R.J."/>
            <person name="Lu J."/>
            <person name="Madu R.C."/>
            <person name="Maheshwari M."/>
            <person name="Maheshwari R."/>
            <person name="Malloy K."/>
            <person name="Martinez E."/>
            <person name="Mathew T."/>
            <person name="Mercado I.C."/>
            <person name="Mercado C."/>
            <person name="Meyer B."/>
            <person name="Montgomery K."/>
            <person name="Morgan M.B."/>
            <person name="Munidasa M."/>
            <person name="Nazareth L.V."/>
            <person name="Nelson J."/>
            <person name="Ng B.M."/>
            <person name="Nguyen N.B."/>
            <person name="Nguyen P.Q."/>
            <person name="Nguyen T."/>
            <person name="Obregon M."/>
            <person name="Okwuonu G.O."/>
            <person name="Onwere C.G."/>
            <person name="Orozco G."/>
            <person name="Parra A."/>
            <person name="Patel S."/>
            <person name="Patil S."/>
            <person name="Perez A."/>
            <person name="Perez Y."/>
            <person name="Pham C."/>
            <person name="Primus E.L."/>
            <person name="Pu L.-L."/>
            <person name="Puazo M."/>
            <person name="Qin X."/>
            <person name="Quiroz J.B."/>
            <person name="Reese J."/>
            <person name="Richards S."/>
            <person name="Rives C.M."/>
            <person name="Robberts R."/>
            <person name="Ruiz S.J."/>
            <person name="Ruiz M.J."/>
            <person name="Santibanez J."/>
            <person name="Schneider B.W."/>
            <person name="Sisson I."/>
            <person name="Smith M."/>
            <person name="Sodergren E."/>
            <person name="Song X.-Z."/>
            <person name="Song B.B."/>
            <person name="Summersgill H."/>
            <person name="Thelus R."/>
            <person name="Thornton R.D."/>
            <person name="Trejos Z.Y."/>
            <person name="Usmani K."/>
            <person name="Vattathil S."/>
            <person name="Villasana D."/>
            <person name="Walker D.L."/>
            <person name="Wang S."/>
            <person name="Wang K."/>
            <person name="White C.S."/>
            <person name="Williams A.C."/>
            <person name="Williamson J."/>
            <person name="Wilson K."/>
            <person name="Woghiren I.O."/>
            <person name="Woodworth J.R."/>
            <person name="Worley K.C."/>
            <person name="Wright R.A."/>
            <person name="Wu W."/>
            <person name="Young L."/>
            <person name="Zhang L."/>
            <person name="Zhang J."/>
            <person name="Zhu Y."/>
            <person name="Muzny D.M."/>
            <person name="Weinstock G."/>
            <person name="Gibbs R.A."/>
        </authorList>
    </citation>
    <scope>NUCLEOTIDE SEQUENCE [LARGE SCALE GENOMIC DNA]</scope>
    <source>
        <strain evidence="11">LSR1</strain>
    </source>
</reference>
<evidence type="ECO:0000256" key="2">
    <source>
        <dbReference type="ARBA" id="ARBA00022723"/>
    </source>
</evidence>
<keyword evidence="3 8" id="KW-0863">Zinc-finger</keyword>
<dbReference type="PANTHER" id="PTHR46481:SF10">
    <property type="entry name" value="ZINC FINGER BED DOMAIN-CONTAINING PROTEIN 39"/>
    <property type="match status" value="1"/>
</dbReference>
<evidence type="ECO:0000313" key="10">
    <source>
        <dbReference type="EnsemblMetazoa" id="XP_016664355.1"/>
    </source>
</evidence>
<organism evidence="10 11">
    <name type="scientific">Acyrthosiphon pisum</name>
    <name type="common">Pea aphid</name>
    <dbReference type="NCBI Taxonomy" id="7029"/>
    <lineage>
        <taxon>Eukaryota</taxon>
        <taxon>Metazoa</taxon>
        <taxon>Ecdysozoa</taxon>
        <taxon>Arthropoda</taxon>
        <taxon>Hexapoda</taxon>
        <taxon>Insecta</taxon>
        <taxon>Pterygota</taxon>
        <taxon>Neoptera</taxon>
        <taxon>Paraneoptera</taxon>
        <taxon>Hemiptera</taxon>
        <taxon>Sternorrhyncha</taxon>
        <taxon>Aphidomorpha</taxon>
        <taxon>Aphidoidea</taxon>
        <taxon>Aphididae</taxon>
        <taxon>Macrosiphini</taxon>
        <taxon>Acyrthosiphon</taxon>
    </lineage>
</organism>
<dbReference type="GeneID" id="107885265"/>
<evidence type="ECO:0000256" key="1">
    <source>
        <dbReference type="ARBA" id="ARBA00004123"/>
    </source>
</evidence>
<dbReference type="InterPro" id="IPR003656">
    <property type="entry name" value="Znf_BED"/>
</dbReference>
<dbReference type="SUPFAM" id="SSF53098">
    <property type="entry name" value="Ribonuclease H-like"/>
    <property type="match status" value="1"/>
</dbReference>
<keyword evidence="7" id="KW-0539">Nucleus</keyword>
<evidence type="ECO:0000256" key="7">
    <source>
        <dbReference type="ARBA" id="ARBA00023242"/>
    </source>
</evidence>
<evidence type="ECO:0000256" key="6">
    <source>
        <dbReference type="ARBA" id="ARBA00023163"/>
    </source>
</evidence>
<keyword evidence="4" id="KW-0862">Zinc</keyword>
<dbReference type="SMART" id="SM00614">
    <property type="entry name" value="ZnF_BED"/>
    <property type="match status" value="1"/>
</dbReference>
<dbReference type="PANTHER" id="PTHR46481">
    <property type="entry name" value="ZINC FINGER BED DOMAIN-CONTAINING PROTEIN 4"/>
    <property type="match status" value="1"/>
</dbReference>
<reference evidence="10" key="2">
    <citation type="submission" date="2022-06" db="UniProtKB">
        <authorList>
            <consortium name="EnsemblMetazoa"/>
        </authorList>
    </citation>
    <scope>IDENTIFICATION</scope>
</reference>
<dbReference type="Pfam" id="PF02892">
    <property type="entry name" value="zf-BED"/>
    <property type="match status" value="1"/>
</dbReference>
<keyword evidence="11" id="KW-1185">Reference proteome</keyword>
<dbReference type="InterPro" id="IPR036236">
    <property type="entry name" value="Znf_C2H2_sf"/>
</dbReference>
<dbReference type="RefSeq" id="XP_016664355.1">
    <property type="nucleotide sequence ID" value="XM_016808866.1"/>
</dbReference>
<keyword evidence="2" id="KW-0479">Metal-binding</keyword>
<dbReference type="EnsemblMetazoa" id="XM_016808866.1">
    <property type="protein sequence ID" value="XP_016664355.1"/>
    <property type="gene ID" value="LOC107885265"/>
</dbReference>
<dbReference type="InterPro" id="IPR052035">
    <property type="entry name" value="ZnF_BED_domain_contain"/>
</dbReference>
<dbReference type="InterPro" id="IPR012337">
    <property type="entry name" value="RNaseH-like_sf"/>
</dbReference>
<dbReference type="GO" id="GO:0005634">
    <property type="term" value="C:nucleus"/>
    <property type="evidence" value="ECO:0007669"/>
    <property type="project" value="UniProtKB-SubCell"/>
</dbReference>
<dbReference type="GO" id="GO:0009791">
    <property type="term" value="P:post-embryonic development"/>
    <property type="evidence" value="ECO:0007669"/>
    <property type="project" value="UniProtKB-ARBA"/>
</dbReference>
<sequence>MAKISKVWMHFHKIYKLTAKCKICGKICPTAGNTSNLHSHLNNVHKTKTVTSVTSRLKSDVLERCVDENNVDDPGCISSTASTLVFNETIETISVASGSKKTCTNDFPTKITQPSIEKAMNYVTSMKGTLGVYELNKSHTSEYISQIFEEVLFEWGLNKSQIIAIVTDSGANIKKQQKTHSDLNLLVEKVRNIVKYVKNSVNVSDELRQYQANDGIPEGNMLKMILDVKTRWNSLYYMVDRFLNLFKIISNILLEKQKAPDCLTTREVNTLKEVRDLLQPLEDLTKKISGDKYPTISCMLP</sequence>
<accession>A0A8R2D7C0</accession>
<proteinExistence type="predicted"/>
<evidence type="ECO:0000256" key="8">
    <source>
        <dbReference type="PROSITE-ProRule" id="PRU00027"/>
    </source>
</evidence>
<dbReference type="Proteomes" id="UP000007819">
    <property type="component" value="Unassembled WGS sequence"/>
</dbReference>
<evidence type="ECO:0000259" key="9">
    <source>
        <dbReference type="PROSITE" id="PS50808"/>
    </source>
</evidence>
<protein>
    <recommendedName>
        <fullName evidence="9">BED-type domain-containing protein</fullName>
    </recommendedName>
</protein>
<evidence type="ECO:0000313" key="11">
    <source>
        <dbReference type="Proteomes" id="UP000007819"/>
    </source>
</evidence>
<feature type="domain" description="BED-type" evidence="9">
    <location>
        <begin position="2"/>
        <end position="52"/>
    </location>
</feature>
<keyword evidence="5" id="KW-0805">Transcription regulation</keyword>
<dbReference type="GO" id="GO:0008270">
    <property type="term" value="F:zinc ion binding"/>
    <property type="evidence" value="ECO:0007669"/>
    <property type="project" value="UniProtKB-KW"/>
</dbReference>
<dbReference type="PROSITE" id="PS50808">
    <property type="entry name" value="ZF_BED"/>
    <property type="match status" value="1"/>
</dbReference>